<dbReference type="Gene3D" id="3.40.50.2300">
    <property type="match status" value="1"/>
</dbReference>
<dbReference type="InterPro" id="IPR001789">
    <property type="entry name" value="Sig_transdc_resp-reg_receiver"/>
</dbReference>
<proteinExistence type="predicted"/>
<organism evidence="3 4">
    <name type="scientific">Sediminicola luteus</name>
    <dbReference type="NCBI Taxonomy" id="319238"/>
    <lineage>
        <taxon>Bacteria</taxon>
        <taxon>Pseudomonadati</taxon>
        <taxon>Bacteroidota</taxon>
        <taxon>Flavobacteriia</taxon>
        <taxon>Flavobacteriales</taxon>
        <taxon>Flavobacteriaceae</taxon>
        <taxon>Sediminicola</taxon>
    </lineage>
</organism>
<gene>
    <name evidence="3" type="ORF">B7P33_09940</name>
</gene>
<name>A0A2A4G9D9_9FLAO</name>
<evidence type="ECO:0000256" key="1">
    <source>
        <dbReference type="PROSITE-ProRule" id="PRU00169"/>
    </source>
</evidence>
<feature type="modified residue" description="4-aspartylphosphate" evidence="1">
    <location>
        <position position="77"/>
    </location>
</feature>
<dbReference type="PROSITE" id="PS50110">
    <property type="entry name" value="RESPONSE_REGULATORY"/>
    <property type="match status" value="1"/>
</dbReference>
<protein>
    <recommendedName>
        <fullName evidence="2">Response regulatory domain-containing protein</fullName>
    </recommendedName>
</protein>
<dbReference type="SUPFAM" id="SSF52172">
    <property type="entry name" value="CheY-like"/>
    <property type="match status" value="1"/>
</dbReference>
<sequence>MHNMRNRNNHNQHHLTSGHTIRLLIVDDHPMTVKGYIYSLGEIVPQGSVEILEVNSQDAAIQALNESKADFDLVFLDISLPPSKDGRLTSGEDLGKVLRKKQPSIKLMVLTMLNDVFRIKGIINDLKPEGFLLKTEITLEILSTAYYQVLNGNTYYSPEVERLLKEPVDSDIQIDSLDRKILYYISIGEKMKNLPMYIPLSMATIERRKKNLKSVLQLKSGSDRELLEKAREMGFI</sequence>
<reference evidence="3 4" key="1">
    <citation type="submission" date="2017-04" db="EMBL/GenBank/DDBJ databases">
        <title>A new member of the family Flavobacteriaceae isolated from ascidians.</title>
        <authorList>
            <person name="Chen L."/>
        </authorList>
    </citation>
    <scope>NUCLEOTIDE SEQUENCE [LARGE SCALE GENOMIC DNA]</scope>
    <source>
        <strain evidence="3 4">HQA918</strain>
    </source>
</reference>
<evidence type="ECO:0000313" key="4">
    <source>
        <dbReference type="Proteomes" id="UP000219559"/>
    </source>
</evidence>
<dbReference type="PANTHER" id="PTHR45566:SF1">
    <property type="entry name" value="HTH-TYPE TRANSCRIPTIONAL REGULATOR YHJB-RELATED"/>
    <property type="match status" value="1"/>
</dbReference>
<dbReference type="GO" id="GO:0000160">
    <property type="term" value="P:phosphorelay signal transduction system"/>
    <property type="evidence" value="ECO:0007669"/>
    <property type="project" value="InterPro"/>
</dbReference>
<dbReference type="EMBL" id="NBWU01000003">
    <property type="protein sequence ID" value="PCE64590.1"/>
    <property type="molecule type" value="Genomic_DNA"/>
</dbReference>
<dbReference type="AlphaFoldDB" id="A0A2A4G9D9"/>
<accession>A0A2A4G9D9</accession>
<dbReference type="PANTHER" id="PTHR45566">
    <property type="entry name" value="HTH-TYPE TRANSCRIPTIONAL REGULATOR YHJB-RELATED"/>
    <property type="match status" value="1"/>
</dbReference>
<evidence type="ECO:0000313" key="3">
    <source>
        <dbReference type="EMBL" id="PCE64590.1"/>
    </source>
</evidence>
<dbReference type="Pfam" id="PF00072">
    <property type="entry name" value="Response_reg"/>
    <property type="match status" value="1"/>
</dbReference>
<feature type="domain" description="Response regulatory" evidence="2">
    <location>
        <begin position="22"/>
        <end position="149"/>
    </location>
</feature>
<comment type="caution">
    <text evidence="3">The sequence shown here is derived from an EMBL/GenBank/DDBJ whole genome shotgun (WGS) entry which is preliminary data.</text>
</comment>
<evidence type="ECO:0000259" key="2">
    <source>
        <dbReference type="PROSITE" id="PS50110"/>
    </source>
</evidence>
<dbReference type="InterPro" id="IPR051015">
    <property type="entry name" value="EvgA-like"/>
</dbReference>
<dbReference type="SMART" id="SM00448">
    <property type="entry name" value="REC"/>
    <property type="match status" value="1"/>
</dbReference>
<dbReference type="InterPro" id="IPR011006">
    <property type="entry name" value="CheY-like_superfamily"/>
</dbReference>
<dbReference type="Proteomes" id="UP000219559">
    <property type="component" value="Unassembled WGS sequence"/>
</dbReference>
<keyword evidence="1" id="KW-0597">Phosphoprotein</keyword>
<keyword evidence="4" id="KW-1185">Reference proteome</keyword>